<evidence type="ECO:0008006" key="3">
    <source>
        <dbReference type="Google" id="ProtNLM"/>
    </source>
</evidence>
<evidence type="ECO:0000313" key="2">
    <source>
        <dbReference type="Proteomes" id="UP000216752"/>
    </source>
</evidence>
<organism evidence="1 2">
    <name type="scientific">Sporomusa silvacetica DSM 10669</name>
    <dbReference type="NCBI Taxonomy" id="1123289"/>
    <lineage>
        <taxon>Bacteria</taxon>
        <taxon>Bacillati</taxon>
        <taxon>Bacillota</taxon>
        <taxon>Negativicutes</taxon>
        <taxon>Selenomonadales</taxon>
        <taxon>Sporomusaceae</taxon>
        <taxon>Sporomusa</taxon>
    </lineage>
</organism>
<evidence type="ECO:0000313" key="1">
    <source>
        <dbReference type="EMBL" id="XFO66583.1"/>
    </source>
</evidence>
<sequence length="269" mass="29727">MKRFLLKVLTGVILMAFLLFCHIASVDAARYTKTLNEDTRMTPPGVIVATWSEIPKFKKGTDVMLNEYGEVFEGILAENVKLPYETGTSQDSIRTAYTPLPMYFYSYTTEPKYRVLPFKGGTKVTFNDKGEVIKGIISSSSERIDLNQTNHILVSDGEISFHKNGMLATCSLASASYLRPVGWQQILTENDTDNSACSGLVEFKSRKPIVLNEKGEVVKGTLNKDTKLLSPVVSFRSPDGIKVYEAGTEVEFDDKGVVVKALKATTAVN</sequence>
<reference evidence="1" key="1">
    <citation type="submission" date="2024-05" db="EMBL/GenBank/DDBJ databases">
        <title>Isolation and characterization of Sporomusa carbonis sp. nov., a carboxydotrophic hydrogenogen in the genus of Sporomusa isolated from a charcoal burning pile.</title>
        <authorList>
            <person name="Boeer T."/>
            <person name="Rosenbaum F."/>
            <person name="Eysell L."/>
            <person name="Mueller V."/>
            <person name="Daniel R."/>
            <person name="Poehlein A."/>
        </authorList>
    </citation>
    <scope>NUCLEOTIDE SEQUENCE [LARGE SCALE GENOMIC DNA]</scope>
    <source>
        <strain evidence="1">DSM 10669</strain>
    </source>
</reference>
<name>A0ABZ3IMH5_9FIRM</name>
<accession>A0ABZ3IMH5</accession>
<proteinExistence type="predicted"/>
<protein>
    <recommendedName>
        <fullName evidence="3">MORN repeat variant</fullName>
    </recommendedName>
</protein>
<gene>
    <name evidence="1" type="ORF">SPSIL_027420</name>
</gene>
<dbReference type="Proteomes" id="UP000216752">
    <property type="component" value="Chromosome"/>
</dbReference>
<keyword evidence="2" id="KW-1185">Reference proteome</keyword>
<dbReference type="RefSeq" id="WP_094603363.1">
    <property type="nucleotide sequence ID" value="NZ_CP155573.1"/>
</dbReference>
<dbReference type="EMBL" id="CP155573">
    <property type="protein sequence ID" value="XFO66583.1"/>
    <property type="molecule type" value="Genomic_DNA"/>
</dbReference>